<dbReference type="PANTHER" id="PTHR30126">
    <property type="entry name" value="HTH-TYPE TRANSCRIPTIONAL REGULATOR"/>
    <property type="match status" value="1"/>
</dbReference>
<keyword evidence="3" id="KW-0238">DNA-binding</keyword>
<name>A0ABV7S297_9RHOB</name>
<gene>
    <name evidence="6" type="ORF">ACFOMP_13270</name>
</gene>
<evidence type="ECO:0000256" key="3">
    <source>
        <dbReference type="ARBA" id="ARBA00023125"/>
    </source>
</evidence>
<keyword evidence="4" id="KW-0804">Transcription</keyword>
<evidence type="ECO:0000256" key="4">
    <source>
        <dbReference type="ARBA" id="ARBA00023163"/>
    </source>
</evidence>
<dbReference type="SUPFAM" id="SSF46785">
    <property type="entry name" value="Winged helix' DNA-binding domain"/>
    <property type="match status" value="1"/>
</dbReference>
<dbReference type="Gene3D" id="3.40.190.10">
    <property type="entry name" value="Periplasmic binding protein-like II"/>
    <property type="match status" value="2"/>
</dbReference>
<comment type="caution">
    <text evidence="6">The sequence shown here is derived from an EMBL/GenBank/DDBJ whole genome shotgun (WGS) entry which is preliminary data.</text>
</comment>
<keyword evidence="2" id="KW-0805">Transcription regulation</keyword>
<reference evidence="7" key="1">
    <citation type="journal article" date="2019" name="Int. J. Syst. Evol. Microbiol.">
        <title>The Global Catalogue of Microorganisms (GCM) 10K type strain sequencing project: providing services to taxonomists for standard genome sequencing and annotation.</title>
        <authorList>
            <consortium name="The Broad Institute Genomics Platform"/>
            <consortium name="The Broad Institute Genome Sequencing Center for Infectious Disease"/>
            <person name="Wu L."/>
            <person name="Ma J."/>
        </authorList>
    </citation>
    <scope>NUCLEOTIDE SEQUENCE [LARGE SCALE GENOMIC DNA]</scope>
    <source>
        <strain evidence="7">VKM B-3226</strain>
    </source>
</reference>
<dbReference type="InterPro" id="IPR036388">
    <property type="entry name" value="WH-like_DNA-bd_sf"/>
</dbReference>
<dbReference type="CDD" id="cd05466">
    <property type="entry name" value="PBP2_LTTR_substrate"/>
    <property type="match status" value="1"/>
</dbReference>
<dbReference type="PANTHER" id="PTHR30126:SF98">
    <property type="entry name" value="HTH-TYPE TRANSCRIPTIONAL ACTIVATOR BAUR"/>
    <property type="match status" value="1"/>
</dbReference>
<accession>A0ABV7S297</accession>
<dbReference type="InterPro" id="IPR036390">
    <property type="entry name" value="WH_DNA-bd_sf"/>
</dbReference>
<feature type="domain" description="HTH lysR-type" evidence="5">
    <location>
        <begin position="6"/>
        <end position="63"/>
    </location>
</feature>
<proteinExistence type="inferred from homology"/>
<dbReference type="PROSITE" id="PS50931">
    <property type="entry name" value="HTH_LYSR"/>
    <property type="match status" value="1"/>
</dbReference>
<keyword evidence="7" id="KW-1185">Reference proteome</keyword>
<dbReference type="Pfam" id="PF00126">
    <property type="entry name" value="HTH_1"/>
    <property type="match status" value="1"/>
</dbReference>
<evidence type="ECO:0000259" key="5">
    <source>
        <dbReference type="PROSITE" id="PS50931"/>
    </source>
</evidence>
<comment type="similarity">
    <text evidence="1">Belongs to the LysR transcriptional regulatory family.</text>
</comment>
<evidence type="ECO:0000256" key="2">
    <source>
        <dbReference type="ARBA" id="ARBA00023015"/>
    </source>
</evidence>
<dbReference type="Proteomes" id="UP001595596">
    <property type="component" value="Unassembled WGS sequence"/>
</dbReference>
<dbReference type="EMBL" id="JBHRXE010000037">
    <property type="protein sequence ID" value="MFC3570426.1"/>
    <property type="molecule type" value="Genomic_DNA"/>
</dbReference>
<dbReference type="Pfam" id="PF03466">
    <property type="entry name" value="LysR_substrate"/>
    <property type="match status" value="1"/>
</dbReference>
<evidence type="ECO:0000256" key="1">
    <source>
        <dbReference type="ARBA" id="ARBA00009437"/>
    </source>
</evidence>
<evidence type="ECO:0000313" key="6">
    <source>
        <dbReference type="EMBL" id="MFC3570426.1"/>
    </source>
</evidence>
<organism evidence="6 7">
    <name type="scientific">Paracoccus simplex</name>
    <dbReference type="NCBI Taxonomy" id="2086346"/>
    <lineage>
        <taxon>Bacteria</taxon>
        <taxon>Pseudomonadati</taxon>
        <taxon>Pseudomonadota</taxon>
        <taxon>Alphaproteobacteria</taxon>
        <taxon>Rhodobacterales</taxon>
        <taxon>Paracoccaceae</taxon>
        <taxon>Paracoccus</taxon>
    </lineage>
</organism>
<dbReference type="RefSeq" id="WP_379031314.1">
    <property type="nucleotide sequence ID" value="NZ_JBHRXE010000037.1"/>
</dbReference>
<dbReference type="Gene3D" id="1.10.10.10">
    <property type="entry name" value="Winged helix-like DNA-binding domain superfamily/Winged helix DNA-binding domain"/>
    <property type="match status" value="1"/>
</dbReference>
<dbReference type="InterPro" id="IPR005119">
    <property type="entry name" value="LysR_subst-bd"/>
</dbReference>
<sequence length="300" mass="33123">MRISDYTLRNLRSFCAVVEHGGPSGAQAVLGASLSVISTHLKDLELSLGFTLCQRGRGGFALTHKGAAVYREAKRMLGSVELAEANLGALRRVLAGHLRVGLVDSEADNPDLPVHRAIRRFFRREQEVRLSLEIGTTEALSKGLQTGDIHVAIGPFPSRQPNVDYRPVWAEEHALYCGRSHPLFGREQVGIEDLSPHAVTARPYLQRAELATLREPRVRASVSNMEAQAVLIRSGCFLGFLPLHFAETWVRRGEMRRIGGLGLEWLSQFYVALRIQPEPPEIARIFAADLARELAPAPAV</sequence>
<protein>
    <submittedName>
        <fullName evidence="6">LysR family transcriptional regulator</fullName>
    </submittedName>
</protein>
<dbReference type="InterPro" id="IPR000847">
    <property type="entry name" value="LysR_HTH_N"/>
</dbReference>
<evidence type="ECO:0000313" key="7">
    <source>
        <dbReference type="Proteomes" id="UP001595596"/>
    </source>
</evidence>
<dbReference type="SUPFAM" id="SSF53850">
    <property type="entry name" value="Periplasmic binding protein-like II"/>
    <property type="match status" value="1"/>
</dbReference>